<dbReference type="NCBIfam" id="NF033668">
    <property type="entry name" value="rSAM_PA0069"/>
    <property type="match status" value="1"/>
</dbReference>
<evidence type="ECO:0000313" key="6">
    <source>
        <dbReference type="Proteomes" id="UP001595526"/>
    </source>
</evidence>
<evidence type="ECO:0000259" key="4">
    <source>
        <dbReference type="PROSITE" id="PS51918"/>
    </source>
</evidence>
<evidence type="ECO:0000313" key="5">
    <source>
        <dbReference type="EMBL" id="MFC3198522.1"/>
    </source>
</evidence>
<reference evidence="6" key="1">
    <citation type="journal article" date="2019" name="Int. J. Syst. Evol. Microbiol.">
        <title>The Global Catalogue of Microorganisms (GCM) 10K type strain sequencing project: providing services to taxonomists for standard genome sequencing and annotation.</title>
        <authorList>
            <consortium name="The Broad Institute Genomics Platform"/>
            <consortium name="The Broad Institute Genome Sequencing Center for Infectious Disease"/>
            <person name="Wu L."/>
            <person name="Ma J."/>
        </authorList>
    </citation>
    <scope>NUCLEOTIDE SEQUENCE [LARGE SCALE GENOMIC DNA]</scope>
    <source>
        <strain evidence="6">KCTC 52416</strain>
    </source>
</reference>
<dbReference type="InterPro" id="IPR040086">
    <property type="entry name" value="MJ0683-like"/>
</dbReference>
<dbReference type="SFLD" id="SFLDS00029">
    <property type="entry name" value="Radical_SAM"/>
    <property type="match status" value="1"/>
</dbReference>
<comment type="caution">
    <text evidence="5">The sequence shown here is derived from an EMBL/GenBank/DDBJ whole genome shotgun (WGS) entry which is preliminary data.</text>
</comment>
<dbReference type="Gene3D" id="3.80.30.30">
    <property type="match status" value="1"/>
</dbReference>
<accession>A0ABV7JTC0</accession>
<protein>
    <submittedName>
        <fullName evidence="5">PA0069 family radical SAM protein</fullName>
    </submittedName>
</protein>
<proteinExistence type="predicted"/>
<keyword evidence="2" id="KW-0408">Iron</keyword>
<dbReference type="Pfam" id="PF04055">
    <property type="entry name" value="Radical_SAM"/>
    <property type="match status" value="1"/>
</dbReference>
<name>A0ABV7JTC0_9SPHI</name>
<dbReference type="Proteomes" id="UP001595526">
    <property type="component" value="Unassembled WGS sequence"/>
</dbReference>
<dbReference type="SFLD" id="SFLDG01084">
    <property type="entry name" value="Uncharacterised_Radical_SAM_Su"/>
    <property type="match status" value="1"/>
</dbReference>
<dbReference type="CDD" id="cd01335">
    <property type="entry name" value="Radical_SAM"/>
    <property type="match status" value="1"/>
</dbReference>
<feature type="domain" description="Radical SAM core" evidence="4">
    <location>
        <begin position="63"/>
        <end position="300"/>
    </location>
</feature>
<evidence type="ECO:0000256" key="1">
    <source>
        <dbReference type="ARBA" id="ARBA00022723"/>
    </source>
</evidence>
<evidence type="ECO:0000256" key="2">
    <source>
        <dbReference type="ARBA" id="ARBA00023004"/>
    </source>
</evidence>
<dbReference type="InterPro" id="IPR007197">
    <property type="entry name" value="rSAM"/>
</dbReference>
<dbReference type="SUPFAM" id="SSF102114">
    <property type="entry name" value="Radical SAM enzymes"/>
    <property type="match status" value="1"/>
</dbReference>
<organism evidence="5 6">
    <name type="scientific">Parapedobacter deserti</name>
    <dbReference type="NCBI Taxonomy" id="1912957"/>
    <lineage>
        <taxon>Bacteria</taxon>
        <taxon>Pseudomonadati</taxon>
        <taxon>Bacteroidota</taxon>
        <taxon>Sphingobacteriia</taxon>
        <taxon>Sphingobacteriales</taxon>
        <taxon>Sphingobacteriaceae</taxon>
        <taxon>Parapedobacter</taxon>
    </lineage>
</organism>
<dbReference type="SMART" id="SM00729">
    <property type="entry name" value="Elp3"/>
    <property type="match status" value="1"/>
</dbReference>
<dbReference type="PANTHER" id="PTHR43432:SF3">
    <property type="entry name" value="SLR0285 PROTEIN"/>
    <property type="match status" value="1"/>
</dbReference>
<keyword evidence="1" id="KW-0479">Metal-binding</keyword>
<dbReference type="InterPro" id="IPR006638">
    <property type="entry name" value="Elp3/MiaA/NifB-like_rSAM"/>
</dbReference>
<gene>
    <name evidence="5" type="ORF">ACFOET_12930</name>
</gene>
<dbReference type="PANTHER" id="PTHR43432">
    <property type="entry name" value="SLR0285 PROTEIN"/>
    <property type="match status" value="1"/>
</dbReference>
<dbReference type="PROSITE" id="PS51918">
    <property type="entry name" value="RADICAL_SAM"/>
    <property type="match status" value="1"/>
</dbReference>
<keyword evidence="6" id="KW-1185">Reference proteome</keyword>
<sequence length="356" mass="40034">MKTMRNSAYFKGRGAQVNTHNKFVAQRYVAEHVEGLDEEFLENSGTQLINEHPKKIISTNDSPDLPMGYSVNPYQGCEHGCIYCYARNAHEYWGYSAGLDFERKIIVKRNAAELLERQFNAKNYKPKVIMLSGNTDCYQPVERKLRITRAMLEVMLAYRHPVSIISKNSLVLRDMDILSEMAQLGLVHVAISINSLNEELRQKMEPRTVTAKGRLNVIQKLSDAGIPTMVMCAPILPGLNSDEVPEVIKAAADHGARAAGYTIVRLNGAIGELFTDWIHKAYPDRADKVLHSIAACHGGKLNDSRWGVRMHGEGKLADSIRQLVKLSIKRYMGGARIPELRLDRFSPKNGKQLNLF</sequence>
<dbReference type="EMBL" id="JBHRTA010000038">
    <property type="protein sequence ID" value="MFC3198522.1"/>
    <property type="molecule type" value="Genomic_DNA"/>
</dbReference>
<evidence type="ECO:0000256" key="3">
    <source>
        <dbReference type="ARBA" id="ARBA00023014"/>
    </source>
</evidence>
<keyword evidence="3" id="KW-0411">Iron-sulfur</keyword>
<dbReference type="RefSeq" id="WP_379023265.1">
    <property type="nucleotide sequence ID" value="NZ_JBHRTA010000038.1"/>
</dbReference>
<dbReference type="InterPro" id="IPR058240">
    <property type="entry name" value="rSAM_sf"/>
</dbReference>